<sequence>ESIKYSNRESAGGKLPPIPILLPSSKIPMRAAARPPRRLCNNVCSIRLCCLPSPSCI</sequence>
<dbReference type="Proteomes" id="UP001233999">
    <property type="component" value="Unassembled WGS sequence"/>
</dbReference>
<evidence type="ECO:0000313" key="1">
    <source>
        <dbReference type="EMBL" id="KAJ9598599.1"/>
    </source>
</evidence>
<proteinExistence type="predicted"/>
<organism evidence="1 2">
    <name type="scientific">Diploptera punctata</name>
    <name type="common">Pacific beetle cockroach</name>
    <dbReference type="NCBI Taxonomy" id="6984"/>
    <lineage>
        <taxon>Eukaryota</taxon>
        <taxon>Metazoa</taxon>
        <taxon>Ecdysozoa</taxon>
        <taxon>Arthropoda</taxon>
        <taxon>Hexapoda</taxon>
        <taxon>Insecta</taxon>
        <taxon>Pterygota</taxon>
        <taxon>Neoptera</taxon>
        <taxon>Polyneoptera</taxon>
        <taxon>Dictyoptera</taxon>
        <taxon>Blattodea</taxon>
        <taxon>Blaberoidea</taxon>
        <taxon>Blaberidae</taxon>
        <taxon>Diplopterinae</taxon>
        <taxon>Diploptera</taxon>
    </lineage>
</organism>
<comment type="caution">
    <text evidence="1">The sequence shown here is derived from an EMBL/GenBank/DDBJ whole genome shotgun (WGS) entry which is preliminary data.</text>
</comment>
<evidence type="ECO:0000313" key="2">
    <source>
        <dbReference type="Proteomes" id="UP001233999"/>
    </source>
</evidence>
<feature type="non-terminal residue" evidence="1">
    <location>
        <position position="1"/>
    </location>
</feature>
<reference evidence="1" key="2">
    <citation type="submission" date="2023-05" db="EMBL/GenBank/DDBJ databases">
        <authorList>
            <person name="Fouks B."/>
        </authorList>
    </citation>
    <scope>NUCLEOTIDE SEQUENCE</scope>
    <source>
        <strain evidence="1">Stay&amp;Tobe</strain>
        <tissue evidence="1">Testes</tissue>
    </source>
</reference>
<accession>A0AAD8AG73</accession>
<protein>
    <submittedName>
        <fullName evidence="1">Uncharacterized protein</fullName>
    </submittedName>
</protein>
<name>A0AAD8AG73_DIPPU</name>
<dbReference type="AlphaFoldDB" id="A0AAD8AG73"/>
<reference evidence="1" key="1">
    <citation type="journal article" date="2023" name="IScience">
        <title>Live-bearing cockroach genome reveals convergent evolutionary mechanisms linked to viviparity in insects and beyond.</title>
        <authorList>
            <person name="Fouks B."/>
            <person name="Harrison M.C."/>
            <person name="Mikhailova A.A."/>
            <person name="Marchal E."/>
            <person name="English S."/>
            <person name="Carruthers M."/>
            <person name="Jennings E.C."/>
            <person name="Chiamaka E.L."/>
            <person name="Frigard R.A."/>
            <person name="Pippel M."/>
            <person name="Attardo G.M."/>
            <person name="Benoit J.B."/>
            <person name="Bornberg-Bauer E."/>
            <person name="Tobe S.S."/>
        </authorList>
    </citation>
    <scope>NUCLEOTIDE SEQUENCE</scope>
    <source>
        <strain evidence="1">Stay&amp;Tobe</strain>
    </source>
</reference>
<feature type="non-terminal residue" evidence="1">
    <location>
        <position position="57"/>
    </location>
</feature>
<keyword evidence="2" id="KW-1185">Reference proteome</keyword>
<gene>
    <name evidence="1" type="ORF">L9F63_010728</name>
</gene>
<dbReference type="EMBL" id="JASPKZ010001204">
    <property type="protein sequence ID" value="KAJ9598599.1"/>
    <property type="molecule type" value="Genomic_DNA"/>
</dbReference>